<evidence type="ECO:0000256" key="9">
    <source>
        <dbReference type="ARBA" id="ARBA00023136"/>
    </source>
</evidence>
<evidence type="ECO:0000313" key="14">
    <source>
        <dbReference type="Proteomes" id="UP000286482"/>
    </source>
</evidence>
<evidence type="ECO:0000256" key="12">
    <source>
        <dbReference type="SAM" id="Phobius"/>
    </source>
</evidence>
<evidence type="ECO:0000313" key="13">
    <source>
        <dbReference type="EMBL" id="RKF13136.1"/>
    </source>
</evidence>
<dbReference type="PANTHER" id="PTHR35457:SF1">
    <property type="entry name" value="HEME A SYNTHASE"/>
    <property type="match status" value="1"/>
</dbReference>
<keyword evidence="3 12" id="KW-0812">Transmembrane</keyword>
<keyword evidence="2" id="KW-1003">Cell membrane</keyword>
<feature type="transmembrane region" description="Helical" evidence="12">
    <location>
        <begin position="237"/>
        <end position="254"/>
    </location>
</feature>
<evidence type="ECO:0000256" key="1">
    <source>
        <dbReference type="ARBA" id="ARBA00004141"/>
    </source>
</evidence>
<reference evidence="13 14" key="1">
    <citation type="submission" date="2018-09" db="EMBL/GenBank/DDBJ databases">
        <authorList>
            <person name="Wang Z."/>
        </authorList>
    </citation>
    <scope>NUCLEOTIDE SEQUENCE [LARGE SCALE GENOMIC DNA]</scope>
    <source>
        <strain evidence="13 14">ALS 81</strain>
    </source>
</reference>
<evidence type="ECO:0000256" key="5">
    <source>
        <dbReference type="ARBA" id="ARBA00022989"/>
    </source>
</evidence>
<keyword evidence="10" id="KW-1015">Disulfide bond</keyword>
<feature type="transmembrane region" description="Helical" evidence="12">
    <location>
        <begin position="122"/>
        <end position="147"/>
    </location>
</feature>
<evidence type="ECO:0000256" key="11">
    <source>
        <dbReference type="ARBA" id="ARBA00023444"/>
    </source>
</evidence>
<evidence type="ECO:0000256" key="2">
    <source>
        <dbReference type="ARBA" id="ARBA00022475"/>
    </source>
</evidence>
<keyword evidence="14" id="KW-1185">Reference proteome</keyword>
<dbReference type="GO" id="GO:0006784">
    <property type="term" value="P:heme A biosynthetic process"/>
    <property type="evidence" value="ECO:0007669"/>
    <property type="project" value="InterPro"/>
</dbReference>
<keyword evidence="8" id="KW-0350">Heme biosynthesis</keyword>
<keyword evidence="7" id="KW-0408">Iron</keyword>
<evidence type="ECO:0000256" key="7">
    <source>
        <dbReference type="ARBA" id="ARBA00023004"/>
    </source>
</evidence>
<dbReference type="AlphaFoldDB" id="A0A420E5Z8"/>
<dbReference type="GO" id="GO:0016491">
    <property type="term" value="F:oxidoreductase activity"/>
    <property type="evidence" value="ECO:0007669"/>
    <property type="project" value="UniProtKB-KW"/>
</dbReference>
<comment type="pathway">
    <text evidence="11">Porphyrin-containing compound metabolism.</text>
</comment>
<keyword evidence="6" id="KW-0560">Oxidoreductase</keyword>
<evidence type="ECO:0000256" key="10">
    <source>
        <dbReference type="ARBA" id="ARBA00023157"/>
    </source>
</evidence>
<organism evidence="13 14">
    <name type="scientific">Alginatibacterium sediminis</name>
    <dbReference type="NCBI Taxonomy" id="2164068"/>
    <lineage>
        <taxon>Bacteria</taxon>
        <taxon>Pseudomonadati</taxon>
        <taxon>Pseudomonadota</taxon>
        <taxon>Gammaproteobacteria</taxon>
        <taxon>Alteromonadales</taxon>
        <taxon>Alteromonadaceae</taxon>
        <taxon>Alginatibacterium</taxon>
    </lineage>
</organism>
<keyword evidence="5 12" id="KW-1133">Transmembrane helix</keyword>
<dbReference type="GO" id="GO:0016020">
    <property type="term" value="C:membrane"/>
    <property type="evidence" value="ECO:0007669"/>
    <property type="project" value="UniProtKB-SubCell"/>
</dbReference>
<dbReference type="EMBL" id="RAQO01000012">
    <property type="protein sequence ID" value="RKF13136.1"/>
    <property type="molecule type" value="Genomic_DNA"/>
</dbReference>
<dbReference type="InterPro" id="IPR003780">
    <property type="entry name" value="COX15/CtaA_fam"/>
</dbReference>
<dbReference type="GO" id="GO:0046872">
    <property type="term" value="F:metal ion binding"/>
    <property type="evidence" value="ECO:0007669"/>
    <property type="project" value="UniProtKB-KW"/>
</dbReference>
<dbReference type="OrthoDB" id="1447144at2"/>
<dbReference type="PANTHER" id="PTHR35457">
    <property type="entry name" value="HEME A SYNTHASE"/>
    <property type="match status" value="1"/>
</dbReference>
<evidence type="ECO:0000256" key="3">
    <source>
        <dbReference type="ARBA" id="ARBA00022692"/>
    </source>
</evidence>
<comment type="subcellular location">
    <subcellularLocation>
        <location evidence="1">Membrane</location>
        <topology evidence="1">Multi-pass membrane protein</topology>
    </subcellularLocation>
</comment>
<protein>
    <submittedName>
        <fullName evidence="13">Heme A synthase</fullName>
    </submittedName>
</protein>
<keyword evidence="4" id="KW-0479">Metal-binding</keyword>
<proteinExistence type="predicted"/>
<name>A0A420E5Z8_9ALTE</name>
<sequence>MQKGILVAILLTLVVISLGAYTRLTDAGLGCPDWPGCYGQLLVPTSSDAVASAQQNFERPLEQHKAWNEMIHRYAAGTLGFVILGLCIAAWRYRQKRALATALLVLVIFQAALGMWTVTLGLLPLVVTAHLLAGFATLSLLVSWYFVRQRSFSGFSRMSPFLFLGLLILIGQIFLGGWTSTNYAAMSCHALPVCEQGWQESFDLSAFEPLPDTPRGDYEYGVLSHAQRTTIHASHRIGAAITTIYLLILALIHIQRRHSDFERGRAARMIWVLLLQVGLGLSNVVWQIPLPIAVAHNVVAALLLTSLISLIVAHHQRVQPALVKESDYEQVSKPAVAA</sequence>
<accession>A0A420E5Z8</accession>
<dbReference type="RefSeq" id="WP_120356549.1">
    <property type="nucleotide sequence ID" value="NZ_RAQO01000012.1"/>
</dbReference>
<feature type="transmembrane region" description="Helical" evidence="12">
    <location>
        <begin position="266"/>
        <end position="286"/>
    </location>
</feature>
<dbReference type="Proteomes" id="UP000286482">
    <property type="component" value="Unassembled WGS sequence"/>
</dbReference>
<keyword evidence="9 12" id="KW-0472">Membrane</keyword>
<feature type="transmembrane region" description="Helical" evidence="12">
    <location>
        <begin position="292"/>
        <end position="313"/>
    </location>
</feature>
<evidence type="ECO:0000256" key="4">
    <source>
        <dbReference type="ARBA" id="ARBA00022723"/>
    </source>
</evidence>
<feature type="transmembrane region" description="Helical" evidence="12">
    <location>
        <begin position="71"/>
        <end position="91"/>
    </location>
</feature>
<feature type="transmembrane region" description="Helical" evidence="12">
    <location>
        <begin position="159"/>
        <end position="178"/>
    </location>
</feature>
<comment type="caution">
    <text evidence="13">The sequence shown here is derived from an EMBL/GenBank/DDBJ whole genome shotgun (WGS) entry which is preliminary data.</text>
</comment>
<dbReference type="Pfam" id="PF02628">
    <property type="entry name" value="COX15-CtaA"/>
    <property type="match status" value="1"/>
</dbReference>
<evidence type="ECO:0000256" key="8">
    <source>
        <dbReference type="ARBA" id="ARBA00023133"/>
    </source>
</evidence>
<feature type="transmembrane region" description="Helical" evidence="12">
    <location>
        <begin position="98"/>
        <end position="116"/>
    </location>
</feature>
<dbReference type="InterPro" id="IPR050450">
    <property type="entry name" value="COX15/CtaA_HemeA_synthase"/>
</dbReference>
<evidence type="ECO:0000256" key="6">
    <source>
        <dbReference type="ARBA" id="ARBA00023002"/>
    </source>
</evidence>
<gene>
    <name evidence="13" type="ORF">DBZ36_18900</name>
</gene>